<keyword evidence="3" id="KW-1185">Reference proteome</keyword>
<name>A0A2G9I6V0_9LAMI</name>
<dbReference type="STRING" id="429701.A0A2G9I6V0"/>
<evidence type="ECO:0000256" key="1">
    <source>
        <dbReference type="SAM" id="Coils"/>
    </source>
</evidence>
<proteinExistence type="predicted"/>
<organism evidence="2 3">
    <name type="scientific">Handroanthus impetiginosus</name>
    <dbReference type="NCBI Taxonomy" id="429701"/>
    <lineage>
        <taxon>Eukaryota</taxon>
        <taxon>Viridiplantae</taxon>
        <taxon>Streptophyta</taxon>
        <taxon>Embryophyta</taxon>
        <taxon>Tracheophyta</taxon>
        <taxon>Spermatophyta</taxon>
        <taxon>Magnoliopsida</taxon>
        <taxon>eudicotyledons</taxon>
        <taxon>Gunneridae</taxon>
        <taxon>Pentapetalae</taxon>
        <taxon>asterids</taxon>
        <taxon>lamiids</taxon>
        <taxon>Lamiales</taxon>
        <taxon>Bignoniaceae</taxon>
        <taxon>Crescentiina</taxon>
        <taxon>Tabebuia alliance</taxon>
        <taxon>Handroanthus</taxon>
    </lineage>
</organism>
<accession>A0A2G9I6V0</accession>
<evidence type="ECO:0000313" key="2">
    <source>
        <dbReference type="EMBL" id="PIN25485.1"/>
    </source>
</evidence>
<comment type="caution">
    <text evidence="2">The sequence shown here is derived from an EMBL/GenBank/DDBJ whole genome shotgun (WGS) entry which is preliminary data.</text>
</comment>
<keyword evidence="1" id="KW-0175">Coiled coil</keyword>
<feature type="coiled-coil region" evidence="1">
    <location>
        <begin position="84"/>
        <end position="120"/>
    </location>
</feature>
<sequence length="336" mass="38390">MILLKTIPSRLFRALIKLQTPLNCLNDIHLTSPISSNCSDNLFLSSISWRPFSLSALFAKESKERSQKRAKPLSVFFKEAIGISEEIKNTAVEAEENSENAELKEKLRNLEEEVRRLNKKKSGNGKTLELKTDKPGSRRVKKNLSELFGDKEVKLRQPTDFGMEDTTVHKELSTDMQMFTHHLYRKGYLKKATFMPEHQFDLSCFSTGYARDFLKFAAVNFGRDHQEIAKWLSASDLKKVALFGCPSLGQRTVKAAKHMRSFFEIDEQQVCIMCTLKKSCKYANKKSVIDSTKLDMAHVTRILVMYALDSVPQQQVVLEDINNSVSRLLKEIVKLS</sequence>
<dbReference type="AlphaFoldDB" id="A0A2G9I6V0"/>
<reference evidence="3" key="1">
    <citation type="journal article" date="2018" name="Gigascience">
        <title>Genome assembly of the Pink Ipe (Handroanthus impetiginosus, Bignoniaceae), a highly valued, ecologically keystone Neotropical timber forest tree.</title>
        <authorList>
            <person name="Silva-Junior O.B."/>
            <person name="Grattapaglia D."/>
            <person name="Novaes E."/>
            <person name="Collevatti R.G."/>
        </authorList>
    </citation>
    <scope>NUCLEOTIDE SEQUENCE [LARGE SCALE GENOMIC DNA]</scope>
    <source>
        <strain evidence="3">cv. UFG-1</strain>
    </source>
</reference>
<dbReference type="EMBL" id="NKXS01000228">
    <property type="protein sequence ID" value="PIN25485.1"/>
    <property type="molecule type" value="Genomic_DNA"/>
</dbReference>
<dbReference type="OrthoDB" id="974159at2759"/>
<evidence type="ECO:0000313" key="3">
    <source>
        <dbReference type="Proteomes" id="UP000231279"/>
    </source>
</evidence>
<dbReference type="Proteomes" id="UP000231279">
    <property type="component" value="Unassembled WGS sequence"/>
</dbReference>
<gene>
    <name evidence="2" type="ORF">CDL12_01774</name>
</gene>
<protein>
    <submittedName>
        <fullName evidence="2">Uncharacterized protein</fullName>
    </submittedName>
</protein>